<evidence type="ECO:0000313" key="2">
    <source>
        <dbReference type="EMBL" id="GAA5053484.1"/>
    </source>
</evidence>
<dbReference type="CDD" id="cd06587">
    <property type="entry name" value="VOC"/>
    <property type="match status" value="1"/>
</dbReference>
<dbReference type="RefSeq" id="WP_425577604.1">
    <property type="nucleotide sequence ID" value="NZ_BAABJM010000002.1"/>
</dbReference>
<dbReference type="SUPFAM" id="SSF54593">
    <property type="entry name" value="Glyoxalase/Bleomycin resistance protein/Dihydroxybiphenyl dioxygenase"/>
    <property type="match status" value="1"/>
</dbReference>
<evidence type="ECO:0000313" key="3">
    <source>
        <dbReference type="Proteomes" id="UP001500603"/>
    </source>
</evidence>
<dbReference type="Proteomes" id="UP001500603">
    <property type="component" value="Unassembled WGS sequence"/>
</dbReference>
<comment type="caution">
    <text evidence="2">The sequence shown here is derived from an EMBL/GenBank/DDBJ whole genome shotgun (WGS) entry which is preliminary data.</text>
</comment>
<gene>
    <name evidence="2" type="ORF">GCM10023318_27390</name>
</gene>
<keyword evidence="3" id="KW-1185">Reference proteome</keyword>
<dbReference type="Gene3D" id="3.10.180.10">
    <property type="entry name" value="2,3-Dihydroxybiphenyl 1,2-Dioxygenase, domain 1"/>
    <property type="match status" value="1"/>
</dbReference>
<feature type="domain" description="Glyoxalase-like" evidence="1">
    <location>
        <begin position="8"/>
        <end position="118"/>
    </location>
</feature>
<proteinExistence type="predicted"/>
<name>A0ABP9K8I2_9NOCA</name>
<dbReference type="Pfam" id="PF18029">
    <property type="entry name" value="Glyoxalase_6"/>
    <property type="match status" value="1"/>
</dbReference>
<evidence type="ECO:0000259" key="1">
    <source>
        <dbReference type="Pfam" id="PF18029"/>
    </source>
</evidence>
<dbReference type="EMBL" id="BAABJM010000002">
    <property type="protein sequence ID" value="GAA5053484.1"/>
    <property type="molecule type" value="Genomic_DNA"/>
</dbReference>
<dbReference type="InterPro" id="IPR041581">
    <property type="entry name" value="Glyoxalase_6"/>
</dbReference>
<protein>
    <submittedName>
        <fullName evidence="2">VOC family protein</fullName>
    </submittedName>
</protein>
<dbReference type="InterPro" id="IPR029068">
    <property type="entry name" value="Glyas_Bleomycin-R_OHBP_Dase"/>
</dbReference>
<reference evidence="3" key="1">
    <citation type="journal article" date="2019" name="Int. J. Syst. Evol. Microbiol.">
        <title>The Global Catalogue of Microorganisms (GCM) 10K type strain sequencing project: providing services to taxonomists for standard genome sequencing and annotation.</title>
        <authorList>
            <consortium name="The Broad Institute Genomics Platform"/>
            <consortium name="The Broad Institute Genome Sequencing Center for Infectious Disease"/>
            <person name="Wu L."/>
            <person name="Ma J."/>
        </authorList>
    </citation>
    <scope>NUCLEOTIDE SEQUENCE [LARGE SCALE GENOMIC DNA]</scope>
    <source>
        <strain evidence="3">JCM 18298</strain>
    </source>
</reference>
<organism evidence="2 3">
    <name type="scientific">Nocardia callitridis</name>
    <dbReference type="NCBI Taxonomy" id="648753"/>
    <lineage>
        <taxon>Bacteria</taxon>
        <taxon>Bacillati</taxon>
        <taxon>Actinomycetota</taxon>
        <taxon>Actinomycetes</taxon>
        <taxon>Mycobacteriales</taxon>
        <taxon>Nocardiaceae</taxon>
        <taxon>Nocardia</taxon>
    </lineage>
</organism>
<sequence>MTITLSAVIVDAADLESESFFWHRILGGTIHKTPTHHFLRIAGSPVVVIQQAPEHVPPQWPDGRSQQMHVDLSVDDLAAADRLAVEAGARRLRPLGDKALSATGSGVYASPAGHPFCMRAS</sequence>
<accession>A0ABP9K8I2</accession>